<keyword evidence="5 10" id="KW-1133">Transmembrane helix</keyword>
<feature type="transmembrane region" description="Helical" evidence="10">
    <location>
        <begin position="320"/>
        <end position="343"/>
    </location>
</feature>
<dbReference type="HOGENOM" id="CLU_012526_0_0_1"/>
<keyword evidence="6" id="KW-0297">G-protein coupled receptor</keyword>
<keyword evidence="4" id="KW-0552">Olfaction</keyword>
<name>F7B666_ORNAN</name>
<keyword evidence="3 10" id="KW-0812">Transmembrane</keyword>
<keyword evidence="9" id="KW-0807">Transducer</keyword>
<dbReference type="OMA" id="HIIMGYI"/>
<dbReference type="eggNOG" id="ENOG502RF9W">
    <property type="taxonomic scope" value="Eukaryota"/>
</dbReference>
<reference evidence="12" key="2">
    <citation type="submission" date="2025-08" db="UniProtKB">
        <authorList>
            <consortium name="Ensembl"/>
        </authorList>
    </citation>
    <scope>IDENTIFICATION</scope>
    <source>
        <strain evidence="12">Glennie</strain>
    </source>
</reference>
<dbReference type="Proteomes" id="UP000002279">
    <property type="component" value="Chromosome 2"/>
</dbReference>
<dbReference type="Ensembl" id="ENSOANT00000016208.3">
    <property type="protein sequence ID" value="ENSOANP00000016205.3"/>
    <property type="gene ID" value="ENSOANG00000010220.3"/>
</dbReference>
<evidence type="ECO:0000256" key="3">
    <source>
        <dbReference type="ARBA" id="ARBA00022692"/>
    </source>
</evidence>
<feature type="transmembrane region" description="Helical" evidence="10">
    <location>
        <begin position="246"/>
        <end position="268"/>
    </location>
</feature>
<dbReference type="GO" id="GO:0071396">
    <property type="term" value="P:cellular response to lipid"/>
    <property type="evidence" value="ECO:0007669"/>
    <property type="project" value="UniProtKB-ARBA"/>
</dbReference>
<dbReference type="Bgee" id="ENSOANG00000010220">
    <property type="expression patterns" value="Expressed in testis and 1 other cell type or tissue"/>
</dbReference>
<dbReference type="Pfam" id="PF13853">
    <property type="entry name" value="7tm_4"/>
    <property type="match status" value="1"/>
</dbReference>
<dbReference type="STRING" id="9258.ENSOANP00000016205"/>
<keyword evidence="7 10" id="KW-0472">Membrane</keyword>
<evidence type="ECO:0000256" key="6">
    <source>
        <dbReference type="ARBA" id="ARBA00023040"/>
    </source>
</evidence>
<dbReference type="FunFam" id="1.20.1070.10:FF:000002">
    <property type="entry name" value="Olfactory receptor"/>
    <property type="match status" value="1"/>
</dbReference>
<evidence type="ECO:0000256" key="10">
    <source>
        <dbReference type="SAM" id="Phobius"/>
    </source>
</evidence>
<dbReference type="OrthoDB" id="6144443at2759"/>
<dbReference type="PANTHER" id="PTHR26450">
    <property type="entry name" value="OLFACTORY RECEPTOR 56B1-RELATED"/>
    <property type="match status" value="1"/>
</dbReference>
<dbReference type="GO" id="GO:0005886">
    <property type="term" value="C:plasma membrane"/>
    <property type="evidence" value="ECO:0000318"/>
    <property type="project" value="GO_Central"/>
</dbReference>
<comment type="subcellular location">
    <subcellularLocation>
        <location evidence="1">Membrane</location>
        <topology evidence="1">Multi-pass membrane protein</topology>
    </subcellularLocation>
</comment>
<sequence>MLQNPFITSSPVKKLASWEVRIYISISLHLCISCHSIWNWWAETFLPLIMAAFNSSNFRPFLLTGFLGLESTHHWISALFFMLYLIAILGNSTILVAIKKERSLQQPMHLFLSLLAISDLGLCTTTLPTLLKLSWFDDREIGFDACLVQMFFIHVFSLIESGILLTMAFDCFVAISHPLRYRAILNQMTIAKIGIGIILRAVAVILPGPILIKRLKFCEANVLSHAYCLHPDIIKLACSDHRISSIYGLMVVLVTFGVDSLLILLSYLKILATVFRLASAQEQRRALDTCVSHILAVLLLYVPMLGVSIIHRFAKHIPPVIHTIMGYIYLLVPPVLNPIVYCIKTREIRAHLLKLFSQK</sequence>
<evidence type="ECO:0000256" key="9">
    <source>
        <dbReference type="ARBA" id="ARBA00023224"/>
    </source>
</evidence>
<evidence type="ECO:0000256" key="4">
    <source>
        <dbReference type="ARBA" id="ARBA00022725"/>
    </source>
</evidence>
<dbReference type="PRINTS" id="PR00237">
    <property type="entry name" value="GPCRRHODOPSN"/>
</dbReference>
<dbReference type="KEGG" id="oaa:100088040"/>
<dbReference type="GO" id="GO:0004984">
    <property type="term" value="F:olfactory receptor activity"/>
    <property type="evidence" value="ECO:0000318"/>
    <property type="project" value="GO_Central"/>
</dbReference>
<dbReference type="GeneTree" id="ENSGT01150000286908"/>
<dbReference type="CDD" id="cd15222">
    <property type="entry name" value="7tmA_OR51-like"/>
    <property type="match status" value="1"/>
</dbReference>
<feature type="transmembrane region" description="Helical" evidence="10">
    <location>
        <begin position="20"/>
        <end position="41"/>
    </location>
</feature>
<keyword evidence="2" id="KW-0716">Sensory transduction</keyword>
<evidence type="ECO:0000256" key="7">
    <source>
        <dbReference type="ARBA" id="ARBA00023136"/>
    </source>
</evidence>
<feature type="domain" description="G-protein coupled receptors family 1 profile" evidence="11">
    <location>
        <begin position="90"/>
        <end position="341"/>
    </location>
</feature>
<evidence type="ECO:0000313" key="12">
    <source>
        <dbReference type="Ensembl" id="ENSOANP00000016205.3"/>
    </source>
</evidence>
<evidence type="ECO:0000259" key="11">
    <source>
        <dbReference type="PROSITE" id="PS50262"/>
    </source>
</evidence>
<dbReference type="Gene3D" id="1.20.1070.10">
    <property type="entry name" value="Rhodopsin 7-helix transmembrane proteins"/>
    <property type="match status" value="1"/>
</dbReference>
<dbReference type="InParanoid" id="F7B666"/>
<dbReference type="PROSITE" id="PS50262">
    <property type="entry name" value="G_PROTEIN_RECEP_F1_2"/>
    <property type="match status" value="1"/>
</dbReference>
<protein>
    <recommendedName>
        <fullName evidence="11">G-protein coupled receptors family 1 profile domain-containing protein</fullName>
    </recommendedName>
</protein>
<keyword evidence="13" id="KW-1185">Reference proteome</keyword>
<dbReference type="InterPro" id="IPR000725">
    <property type="entry name" value="Olfact_rcpt"/>
</dbReference>
<feature type="transmembrane region" description="Helical" evidence="10">
    <location>
        <begin position="110"/>
        <end position="131"/>
    </location>
</feature>
<dbReference type="GeneID" id="100088040"/>
<evidence type="ECO:0000256" key="1">
    <source>
        <dbReference type="ARBA" id="ARBA00004141"/>
    </source>
</evidence>
<evidence type="ECO:0000256" key="5">
    <source>
        <dbReference type="ARBA" id="ARBA00022989"/>
    </source>
</evidence>
<dbReference type="InterPro" id="IPR017452">
    <property type="entry name" value="GPCR_Rhodpsn_7TM"/>
</dbReference>
<reference evidence="12" key="3">
    <citation type="submission" date="2025-09" db="UniProtKB">
        <authorList>
            <consortium name="Ensembl"/>
        </authorList>
    </citation>
    <scope>IDENTIFICATION</scope>
    <source>
        <strain evidence="12">Glennie</strain>
    </source>
</reference>
<dbReference type="SMART" id="SM01381">
    <property type="entry name" value="7TM_GPCR_Srsx"/>
    <property type="match status" value="1"/>
</dbReference>
<feature type="transmembrane region" description="Helical" evidence="10">
    <location>
        <begin position="75"/>
        <end position="98"/>
    </location>
</feature>
<accession>F7B666</accession>
<dbReference type="InterPro" id="IPR050402">
    <property type="entry name" value="OR51/52/56-like"/>
</dbReference>
<dbReference type="SUPFAM" id="SSF81321">
    <property type="entry name" value="Family A G protein-coupled receptor-like"/>
    <property type="match status" value="1"/>
</dbReference>
<gene>
    <name evidence="12" type="primary">LOC100088040</name>
</gene>
<dbReference type="PANTHER" id="PTHR26450:SF79">
    <property type="entry name" value="G-PROTEIN COUPLED RECEPTORS FAMILY 1 PROFILE DOMAIN-CONTAINING PROTEIN"/>
    <property type="match status" value="1"/>
</dbReference>
<evidence type="ECO:0000256" key="8">
    <source>
        <dbReference type="ARBA" id="ARBA00023170"/>
    </source>
</evidence>
<feature type="transmembrane region" description="Helical" evidence="10">
    <location>
        <begin position="193"/>
        <end position="212"/>
    </location>
</feature>
<evidence type="ECO:0000256" key="2">
    <source>
        <dbReference type="ARBA" id="ARBA00022606"/>
    </source>
</evidence>
<dbReference type="GO" id="GO:0004930">
    <property type="term" value="F:G protein-coupled receptor activity"/>
    <property type="evidence" value="ECO:0007669"/>
    <property type="project" value="UniProtKB-KW"/>
</dbReference>
<evidence type="ECO:0000313" key="13">
    <source>
        <dbReference type="Proteomes" id="UP000002279"/>
    </source>
</evidence>
<organism evidence="12 13">
    <name type="scientific">Ornithorhynchus anatinus</name>
    <name type="common">Duckbill platypus</name>
    <dbReference type="NCBI Taxonomy" id="9258"/>
    <lineage>
        <taxon>Eukaryota</taxon>
        <taxon>Metazoa</taxon>
        <taxon>Chordata</taxon>
        <taxon>Craniata</taxon>
        <taxon>Vertebrata</taxon>
        <taxon>Euteleostomi</taxon>
        <taxon>Mammalia</taxon>
        <taxon>Monotremata</taxon>
        <taxon>Ornithorhynchidae</taxon>
        <taxon>Ornithorhynchus</taxon>
    </lineage>
</organism>
<proteinExistence type="predicted"/>
<dbReference type="RefSeq" id="XP_028914507.1">
    <property type="nucleotide sequence ID" value="XM_029058674.1"/>
</dbReference>
<feature type="transmembrane region" description="Helical" evidence="10">
    <location>
        <begin position="289"/>
        <end position="314"/>
    </location>
</feature>
<keyword evidence="8" id="KW-0675">Receptor</keyword>
<dbReference type="PRINTS" id="PR00245">
    <property type="entry name" value="OLFACTORYR"/>
</dbReference>
<feature type="transmembrane region" description="Helical" evidence="10">
    <location>
        <begin position="151"/>
        <end position="173"/>
    </location>
</feature>
<reference evidence="12 13" key="1">
    <citation type="journal article" date="2008" name="Nature">
        <title>Genome analysis of the platypus reveals unique signatures of evolution.</title>
        <authorList>
            <person name="Warren W.C."/>
            <person name="Hillier L.W."/>
            <person name="Marshall Graves J.A."/>
            <person name="Birney E."/>
            <person name="Ponting C.P."/>
            <person name="Grutzner F."/>
            <person name="Belov K."/>
            <person name="Miller W."/>
            <person name="Clarke L."/>
            <person name="Chinwalla A.T."/>
            <person name="Yang S.P."/>
            <person name="Heger A."/>
            <person name="Locke D.P."/>
            <person name="Miethke P."/>
            <person name="Waters P.D."/>
            <person name="Veyrunes F."/>
            <person name="Fulton L."/>
            <person name="Fulton B."/>
            <person name="Graves T."/>
            <person name="Wallis J."/>
            <person name="Puente X.S."/>
            <person name="Lopez-Otin C."/>
            <person name="Ordonez G.R."/>
            <person name="Eichler E.E."/>
            <person name="Chen L."/>
            <person name="Cheng Z."/>
            <person name="Deakin J.E."/>
            <person name="Alsop A."/>
            <person name="Thompson K."/>
            <person name="Kirby P."/>
            <person name="Papenfuss A.T."/>
            <person name="Wakefield M.J."/>
            <person name="Olender T."/>
            <person name="Lancet D."/>
            <person name="Huttley G.A."/>
            <person name="Smit A.F."/>
            <person name="Pask A."/>
            <person name="Temple-Smith P."/>
            <person name="Batzer M.A."/>
            <person name="Walker J.A."/>
            <person name="Konkel M.K."/>
            <person name="Harris R.S."/>
            <person name="Whittington C.M."/>
            <person name="Wong E.S."/>
            <person name="Gemmell N.J."/>
            <person name="Buschiazzo E."/>
            <person name="Vargas Jentzsch I.M."/>
            <person name="Merkel A."/>
            <person name="Schmitz J."/>
            <person name="Zemann A."/>
            <person name="Churakov G."/>
            <person name="Kriegs J.O."/>
            <person name="Brosius J."/>
            <person name="Murchison E.P."/>
            <person name="Sachidanandam R."/>
            <person name="Smith C."/>
            <person name="Hannon G.J."/>
            <person name="Tsend-Ayush E."/>
            <person name="McMillan D."/>
            <person name="Attenborough R."/>
            <person name="Rens W."/>
            <person name="Ferguson-Smith M."/>
            <person name="Lefevre C.M."/>
            <person name="Sharp J.A."/>
            <person name="Nicholas K.R."/>
            <person name="Ray D.A."/>
            <person name="Kube M."/>
            <person name="Reinhardt R."/>
            <person name="Pringle T.H."/>
            <person name="Taylor J."/>
            <person name="Jones R.C."/>
            <person name="Nixon B."/>
            <person name="Dacheux J.L."/>
            <person name="Niwa H."/>
            <person name="Sekita Y."/>
            <person name="Huang X."/>
            <person name="Stark A."/>
            <person name="Kheradpour P."/>
            <person name="Kellis M."/>
            <person name="Flicek P."/>
            <person name="Chen Y."/>
            <person name="Webber C."/>
            <person name="Hardison R."/>
            <person name="Nelson J."/>
            <person name="Hallsworth-Pepin K."/>
            <person name="Delehaunty K."/>
            <person name="Markovic C."/>
            <person name="Minx P."/>
            <person name="Feng Y."/>
            <person name="Kremitzki C."/>
            <person name="Mitreva M."/>
            <person name="Glasscock J."/>
            <person name="Wylie T."/>
            <person name="Wohldmann P."/>
            <person name="Thiru P."/>
            <person name="Nhan M.N."/>
            <person name="Pohl C.S."/>
            <person name="Smith S.M."/>
            <person name="Hou S."/>
            <person name="Nefedov M."/>
            <person name="de Jong P.J."/>
            <person name="Renfree M.B."/>
            <person name="Mardis E.R."/>
            <person name="Wilson R.K."/>
        </authorList>
    </citation>
    <scope>NUCLEOTIDE SEQUENCE [LARGE SCALE GENOMIC DNA]</scope>
    <source>
        <strain evidence="12 13">Glennie</strain>
    </source>
</reference>
<dbReference type="InterPro" id="IPR000276">
    <property type="entry name" value="GPCR_Rhodpsn"/>
</dbReference>
<dbReference type="AlphaFoldDB" id="F7B666"/>